<protein>
    <recommendedName>
        <fullName evidence="4">tripeptidyl-peptidase II</fullName>
        <ecNumber evidence="4">3.4.14.10</ecNumber>
    </recommendedName>
</protein>
<feature type="active site" description="Charge relay system" evidence="11">
    <location>
        <position position="483"/>
    </location>
</feature>
<evidence type="ECO:0000256" key="10">
    <source>
        <dbReference type="ARBA" id="ARBA00023145"/>
    </source>
</evidence>
<keyword evidence="5 11" id="KW-0645">Protease</keyword>
<dbReference type="EC" id="3.4.14.10" evidence="4"/>
<evidence type="ECO:0000313" key="15">
    <source>
        <dbReference type="Proteomes" id="UP001295794"/>
    </source>
</evidence>
<keyword evidence="8 11" id="KW-0720">Serine protease</keyword>
<keyword evidence="7 11" id="KW-0378">Hydrolase</keyword>
<evidence type="ECO:0000256" key="6">
    <source>
        <dbReference type="ARBA" id="ARBA00022723"/>
    </source>
</evidence>
<feature type="chain" id="PRO_5042277120" description="tripeptidyl-peptidase II" evidence="12">
    <location>
        <begin position="19"/>
        <end position="568"/>
    </location>
</feature>
<feature type="binding site" evidence="11">
    <location>
        <position position="549"/>
    </location>
    <ligand>
        <name>Ca(2+)</name>
        <dbReference type="ChEBI" id="CHEBI:29108"/>
    </ligand>
</feature>
<evidence type="ECO:0000256" key="8">
    <source>
        <dbReference type="ARBA" id="ARBA00022825"/>
    </source>
</evidence>
<feature type="domain" description="Peptidase S53" evidence="13">
    <location>
        <begin position="209"/>
        <end position="568"/>
    </location>
</feature>
<dbReference type="PANTHER" id="PTHR14218:SF15">
    <property type="entry name" value="TRIPEPTIDYL-PEPTIDASE 1"/>
    <property type="match status" value="1"/>
</dbReference>
<dbReference type="Gene3D" id="3.40.50.200">
    <property type="entry name" value="Peptidase S8/S53 domain"/>
    <property type="match status" value="1"/>
</dbReference>
<dbReference type="GO" id="GO:0004252">
    <property type="term" value="F:serine-type endopeptidase activity"/>
    <property type="evidence" value="ECO:0007669"/>
    <property type="project" value="UniProtKB-UniRule"/>
</dbReference>
<evidence type="ECO:0000256" key="1">
    <source>
        <dbReference type="ARBA" id="ARBA00001910"/>
    </source>
</evidence>
<organism evidence="14 15">
    <name type="scientific">Mycena citricolor</name>
    <dbReference type="NCBI Taxonomy" id="2018698"/>
    <lineage>
        <taxon>Eukaryota</taxon>
        <taxon>Fungi</taxon>
        <taxon>Dikarya</taxon>
        <taxon>Basidiomycota</taxon>
        <taxon>Agaricomycotina</taxon>
        <taxon>Agaricomycetes</taxon>
        <taxon>Agaricomycetidae</taxon>
        <taxon>Agaricales</taxon>
        <taxon>Marasmiineae</taxon>
        <taxon>Mycenaceae</taxon>
        <taxon>Mycena</taxon>
    </lineage>
</organism>
<keyword evidence="15" id="KW-1185">Reference proteome</keyword>
<dbReference type="EMBL" id="CAVNYO010000443">
    <property type="protein sequence ID" value="CAK5281063.1"/>
    <property type="molecule type" value="Genomic_DNA"/>
</dbReference>
<feature type="active site" description="Charge relay system" evidence="11">
    <location>
        <position position="289"/>
    </location>
</feature>
<feature type="binding site" evidence="11">
    <location>
        <position position="525"/>
    </location>
    <ligand>
        <name>Ca(2+)</name>
        <dbReference type="ChEBI" id="CHEBI:29108"/>
    </ligand>
</feature>
<dbReference type="InterPro" id="IPR050819">
    <property type="entry name" value="Tripeptidyl-peptidase_I"/>
</dbReference>
<dbReference type="GO" id="GO:0008240">
    <property type="term" value="F:tripeptidyl-peptidase activity"/>
    <property type="evidence" value="ECO:0007669"/>
    <property type="project" value="UniProtKB-EC"/>
</dbReference>
<dbReference type="CDD" id="cd11377">
    <property type="entry name" value="Pro-peptidase_S53"/>
    <property type="match status" value="1"/>
</dbReference>
<dbReference type="PROSITE" id="PS00138">
    <property type="entry name" value="SUBTILASE_SER"/>
    <property type="match status" value="1"/>
</dbReference>
<dbReference type="InterPro" id="IPR030400">
    <property type="entry name" value="Sedolisin_dom"/>
</dbReference>
<dbReference type="SMART" id="SM00944">
    <property type="entry name" value="Pro-kuma_activ"/>
    <property type="match status" value="1"/>
</dbReference>
<evidence type="ECO:0000256" key="3">
    <source>
        <dbReference type="ARBA" id="ARBA00004239"/>
    </source>
</evidence>
<evidence type="ECO:0000313" key="14">
    <source>
        <dbReference type="EMBL" id="CAK5281063.1"/>
    </source>
</evidence>
<dbReference type="InterPro" id="IPR000209">
    <property type="entry name" value="Peptidase_S8/S53_dom"/>
</dbReference>
<evidence type="ECO:0000256" key="9">
    <source>
        <dbReference type="ARBA" id="ARBA00022837"/>
    </source>
</evidence>
<dbReference type="InterPro" id="IPR036852">
    <property type="entry name" value="Peptidase_S8/S53_dom_sf"/>
</dbReference>
<dbReference type="Pfam" id="PF00082">
    <property type="entry name" value="Peptidase_S8"/>
    <property type="match status" value="1"/>
</dbReference>
<dbReference type="SUPFAM" id="SSF52743">
    <property type="entry name" value="Subtilisin-like"/>
    <property type="match status" value="1"/>
</dbReference>
<keyword evidence="9 11" id="KW-0106">Calcium</keyword>
<dbReference type="SUPFAM" id="SSF54897">
    <property type="entry name" value="Protease propeptides/inhibitors"/>
    <property type="match status" value="1"/>
</dbReference>
<dbReference type="GO" id="GO:0046872">
    <property type="term" value="F:metal ion binding"/>
    <property type="evidence" value="ECO:0007669"/>
    <property type="project" value="UniProtKB-UniRule"/>
</dbReference>
<evidence type="ECO:0000256" key="4">
    <source>
        <dbReference type="ARBA" id="ARBA00012462"/>
    </source>
</evidence>
<evidence type="ECO:0000256" key="11">
    <source>
        <dbReference type="PROSITE-ProRule" id="PRU01032"/>
    </source>
</evidence>
<dbReference type="PANTHER" id="PTHR14218">
    <property type="entry name" value="PROTEASE S8 TRIPEPTIDYL PEPTIDASE I CLN2"/>
    <property type="match status" value="1"/>
</dbReference>
<feature type="active site" description="Charge relay system" evidence="11">
    <location>
        <position position="285"/>
    </location>
</feature>
<dbReference type="Proteomes" id="UP001295794">
    <property type="component" value="Unassembled WGS sequence"/>
</dbReference>
<reference evidence="14" key="1">
    <citation type="submission" date="2023-11" db="EMBL/GenBank/DDBJ databases">
        <authorList>
            <person name="De Vega J J."/>
            <person name="De Vega J J."/>
        </authorList>
    </citation>
    <scope>NUCLEOTIDE SEQUENCE</scope>
</reference>
<comment type="cofactor">
    <cofactor evidence="11">
        <name>Ca(2+)</name>
        <dbReference type="ChEBI" id="CHEBI:29108"/>
    </cofactor>
    <text evidence="11">Binds 1 Ca(2+) ion per subunit.</text>
</comment>
<keyword evidence="12" id="KW-0732">Signal</keyword>
<name>A0AAD2Q6C2_9AGAR</name>
<comment type="subcellular location">
    <subcellularLocation>
        <location evidence="3">Secreted</location>
        <location evidence="3">Extracellular space</location>
    </subcellularLocation>
</comment>
<comment type="catalytic activity">
    <reaction evidence="1">
        <text>Release of an N-terminal tripeptide from a polypeptide.</text>
        <dbReference type="EC" id="3.4.14.10"/>
    </reaction>
</comment>
<evidence type="ECO:0000256" key="12">
    <source>
        <dbReference type="SAM" id="SignalP"/>
    </source>
</evidence>
<keyword evidence="6 11" id="KW-0479">Metal-binding</keyword>
<sequence length="568" mass="59101">MAFSKALAVLAVVAVAAAKSAMVLHDSRTTVPAGFVSHGPAPATDELELRFGLAGNDVKGLQAKLMDVSTPGSANFRQWLSKEEIKTYMAPSASTLSAFNAFASAHGLNATKISPYGEWITATVPVAKANELFDANFELFSHPDLSGKIARTMSVSLPSEMVGVVNVIHPSTAFAPPPSKIAPPLIQIPVPNLKRDVAASCNTTDPNGITTPTCLQELYAIPATPATQVNNSLLVTGYGFQYAQTADLQAFLEQLRPDMPSSTTFSLQTLDDGDNEQGLDLDGPEADLDIQYTIGVATGVPTIFLSNGNFDIFGAFLDTATYLHNVSSPPSVITTSYGLDEVNADPSVANSICDAYMALGARGISVLFASGDGGVRGGHDDSSVCNDATLTPTFPSGCPFLTSVGSTQGFPEKAINFTSGGFSNIFPAPAYQTAQIASFLKTVPSDFNATFNLTGRGFPDVSTQGWNFQVVNNGTTTLTGGTSASSPTFAAVIALINDRLVAAGKPVLGFLNPFLYANPGAFNDITVGHNSGFVCPESGVGFDATTGWDPLTGLGTPNFTSLLAAAMA</sequence>
<evidence type="ECO:0000256" key="7">
    <source>
        <dbReference type="ARBA" id="ARBA00022801"/>
    </source>
</evidence>
<dbReference type="PROSITE" id="PS51695">
    <property type="entry name" value="SEDOLISIN"/>
    <property type="match status" value="1"/>
</dbReference>
<feature type="binding site" evidence="11">
    <location>
        <position position="547"/>
    </location>
    <ligand>
        <name>Ca(2+)</name>
        <dbReference type="ChEBI" id="CHEBI:29108"/>
    </ligand>
</feature>
<gene>
    <name evidence="14" type="ORF">MYCIT1_LOCUS31923</name>
</gene>
<feature type="signal peptide" evidence="12">
    <location>
        <begin position="1"/>
        <end position="18"/>
    </location>
</feature>
<accession>A0AAD2Q6C2</accession>
<feature type="binding site" evidence="11">
    <location>
        <position position="524"/>
    </location>
    <ligand>
        <name>Ca(2+)</name>
        <dbReference type="ChEBI" id="CHEBI:29108"/>
    </ligand>
</feature>
<dbReference type="CDD" id="cd04056">
    <property type="entry name" value="Peptidases_S53"/>
    <property type="match status" value="1"/>
</dbReference>
<proteinExistence type="predicted"/>
<dbReference type="InterPro" id="IPR015366">
    <property type="entry name" value="S53_propep"/>
</dbReference>
<dbReference type="GO" id="GO:0006508">
    <property type="term" value="P:proteolysis"/>
    <property type="evidence" value="ECO:0007669"/>
    <property type="project" value="UniProtKB-KW"/>
</dbReference>
<dbReference type="GO" id="GO:0005576">
    <property type="term" value="C:extracellular region"/>
    <property type="evidence" value="ECO:0007669"/>
    <property type="project" value="UniProtKB-SubCell"/>
</dbReference>
<keyword evidence="10" id="KW-0865">Zymogen</keyword>
<dbReference type="AlphaFoldDB" id="A0AAD2Q6C2"/>
<comment type="caution">
    <text evidence="14">The sequence shown here is derived from an EMBL/GenBank/DDBJ whole genome shotgun (WGS) entry which is preliminary data.</text>
</comment>
<dbReference type="Pfam" id="PF09286">
    <property type="entry name" value="Pro-kuma_activ"/>
    <property type="match status" value="1"/>
</dbReference>
<evidence type="ECO:0000256" key="5">
    <source>
        <dbReference type="ARBA" id="ARBA00022670"/>
    </source>
</evidence>
<comment type="function">
    <text evidence="2">Secreted tripeptidyl-peptidase which degrades proteins at acidic pHs and is involved in virulence.</text>
</comment>
<evidence type="ECO:0000256" key="2">
    <source>
        <dbReference type="ARBA" id="ARBA00002451"/>
    </source>
</evidence>
<dbReference type="InterPro" id="IPR023828">
    <property type="entry name" value="Peptidase_S8_Ser-AS"/>
</dbReference>
<evidence type="ECO:0000259" key="13">
    <source>
        <dbReference type="PROSITE" id="PS51695"/>
    </source>
</evidence>